<dbReference type="AlphaFoldDB" id="A0A0B6XZW6"/>
<gene>
    <name evidence="1" type="primary">ORF7674</name>
</gene>
<protein>
    <submittedName>
        <fullName evidence="1">Uncharacterized protein</fullName>
    </submittedName>
</protein>
<sequence length="54" mass="6163">MMTRSCVVTDISEVQGLPTINQKHSTDILTGYSFKSEEQRKQHETITNCVNIHL</sequence>
<dbReference type="EMBL" id="HACG01002553">
    <property type="protein sequence ID" value="CEK49418.1"/>
    <property type="molecule type" value="Transcribed_RNA"/>
</dbReference>
<organism evidence="1">
    <name type="scientific">Arion vulgaris</name>
    <dbReference type="NCBI Taxonomy" id="1028688"/>
    <lineage>
        <taxon>Eukaryota</taxon>
        <taxon>Metazoa</taxon>
        <taxon>Spiralia</taxon>
        <taxon>Lophotrochozoa</taxon>
        <taxon>Mollusca</taxon>
        <taxon>Gastropoda</taxon>
        <taxon>Heterobranchia</taxon>
        <taxon>Euthyneura</taxon>
        <taxon>Panpulmonata</taxon>
        <taxon>Eupulmonata</taxon>
        <taxon>Stylommatophora</taxon>
        <taxon>Helicina</taxon>
        <taxon>Arionoidea</taxon>
        <taxon>Arionidae</taxon>
        <taxon>Arion</taxon>
    </lineage>
</organism>
<proteinExistence type="predicted"/>
<accession>A0A0B6XZW6</accession>
<evidence type="ECO:0000313" key="1">
    <source>
        <dbReference type="EMBL" id="CEK49418.1"/>
    </source>
</evidence>
<name>A0A0B6XZW6_9EUPU</name>
<reference evidence="1" key="1">
    <citation type="submission" date="2014-12" db="EMBL/GenBank/DDBJ databases">
        <title>Insight into the proteome of Arion vulgaris.</title>
        <authorList>
            <person name="Aradska J."/>
            <person name="Bulat T."/>
            <person name="Smidak R."/>
            <person name="Sarate P."/>
            <person name="Gangsoo J."/>
            <person name="Sialana F."/>
            <person name="Bilban M."/>
            <person name="Lubec G."/>
        </authorList>
    </citation>
    <scope>NUCLEOTIDE SEQUENCE</scope>
    <source>
        <tissue evidence="1">Skin</tissue>
    </source>
</reference>